<name>A0A8S5MUG1_9CAUD</name>
<evidence type="ECO:0000313" key="1">
    <source>
        <dbReference type="EMBL" id="DAD86021.1"/>
    </source>
</evidence>
<accession>A0A8S5MUG1</accession>
<proteinExistence type="predicted"/>
<reference evidence="1" key="1">
    <citation type="journal article" date="2021" name="Proc. Natl. Acad. Sci. U.S.A.">
        <title>A Catalog of Tens of Thousands of Viruses from Human Metagenomes Reveals Hidden Associations with Chronic Diseases.</title>
        <authorList>
            <person name="Tisza M.J."/>
            <person name="Buck C.B."/>
        </authorList>
    </citation>
    <scope>NUCLEOTIDE SEQUENCE</scope>
    <source>
        <strain evidence="1">Ctv1i11</strain>
    </source>
</reference>
<organism evidence="1">
    <name type="scientific">Myoviridae sp. ctv1i11</name>
    <dbReference type="NCBI Taxonomy" id="2826709"/>
    <lineage>
        <taxon>Viruses</taxon>
        <taxon>Duplodnaviria</taxon>
        <taxon>Heunggongvirae</taxon>
        <taxon>Uroviricota</taxon>
        <taxon>Caudoviricetes</taxon>
    </lineage>
</organism>
<dbReference type="EMBL" id="BK014992">
    <property type="protein sequence ID" value="DAD86021.1"/>
    <property type="molecule type" value="Genomic_DNA"/>
</dbReference>
<protein>
    <submittedName>
        <fullName evidence="1">Uncharacterized protein</fullName>
    </submittedName>
</protein>
<sequence>MSNEPITINDGATPYLEFIAKTKPDWMRKAMKSMGFMMSKAIKEGIKSGAPGGKKYASFMPPAMRAQLEAAFGAKVRRAYRKGGKADREGWTHKSRDELIAGGVKAGTVGYTPLGKMYRAVGYQYDAKSESVKVGWLSNSAKKLGEQIEKGYTKEITENMRKKLFAHGFQLAKGKTTFTIKPRETFGPMRNALQPKLVPFLEKKIGEYALGNTSWGSSNRVYKVR</sequence>